<evidence type="ECO:0000256" key="9">
    <source>
        <dbReference type="ARBA" id="ARBA00023136"/>
    </source>
</evidence>
<evidence type="ECO:0000256" key="5">
    <source>
        <dbReference type="ARBA" id="ARBA00022692"/>
    </source>
</evidence>
<evidence type="ECO:0000313" key="15">
    <source>
        <dbReference type="Proteomes" id="UP001151699"/>
    </source>
</evidence>
<evidence type="ECO:0000256" key="7">
    <source>
        <dbReference type="ARBA" id="ARBA00023053"/>
    </source>
</evidence>
<keyword evidence="8 12" id="KW-0406">Ion transport</keyword>
<keyword evidence="10 12" id="KW-0739">Sodium transport</keyword>
<keyword evidence="4 12" id="KW-0894">Sodium channel</keyword>
<sequence>KDVEKLPLRYHQLERKLRLSFKYIEKLDVFKFVMYIHSPDELPYFDMEPIFLHKLVDQYFYYETIETVNTKEVRSETIARRNCRFPDESWENSVLPYSFSSCFTNKRIAIELELCNCTLHTSPIEYEDKYCGYEGLLCIAEEQSGVVIEILNMPTRRYVRNVTKTKLDFVVSIGGLVGLFFGASLLSLVEFIYIWFIRRF</sequence>
<evidence type="ECO:0000256" key="8">
    <source>
        <dbReference type="ARBA" id="ARBA00023065"/>
    </source>
</evidence>
<evidence type="ECO:0000256" key="1">
    <source>
        <dbReference type="ARBA" id="ARBA00004141"/>
    </source>
</evidence>
<protein>
    <submittedName>
        <fullName evidence="14">Uncharacterized protein</fullName>
    </submittedName>
</protein>
<accession>A0A9Q0MLP8</accession>
<dbReference type="EMBL" id="WJQU01003945">
    <property type="protein sequence ID" value="KAJ6620942.1"/>
    <property type="molecule type" value="Genomic_DNA"/>
</dbReference>
<feature type="non-terminal residue" evidence="14">
    <location>
        <position position="200"/>
    </location>
</feature>
<keyword evidence="6 13" id="KW-1133">Transmembrane helix</keyword>
<gene>
    <name evidence="14" type="ORF">Bhyg_17201</name>
</gene>
<organism evidence="14 15">
    <name type="scientific">Pseudolycoriella hygida</name>
    <dbReference type="NCBI Taxonomy" id="35572"/>
    <lineage>
        <taxon>Eukaryota</taxon>
        <taxon>Metazoa</taxon>
        <taxon>Ecdysozoa</taxon>
        <taxon>Arthropoda</taxon>
        <taxon>Hexapoda</taxon>
        <taxon>Insecta</taxon>
        <taxon>Pterygota</taxon>
        <taxon>Neoptera</taxon>
        <taxon>Endopterygota</taxon>
        <taxon>Diptera</taxon>
        <taxon>Nematocera</taxon>
        <taxon>Sciaroidea</taxon>
        <taxon>Sciaridae</taxon>
        <taxon>Pseudolycoriella</taxon>
    </lineage>
</organism>
<dbReference type="OrthoDB" id="7488946at2759"/>
<comment type="caution">
    <text evidence="14">The sequence shown here is derived from an EMBL/GenBank/DDBJ whole genome shotgun (WGS) entry which is preliminary data.</text>
</comment>
<keyword evidence="5 12" id="KW-0812">Transmembrane</keyword>
<evidence type="ECO:0000256" key="3">
    <source>
        <dbReference type="ARBA" id="ARBA00022448"/>
    </source>
</evidence>
<dbReference type="InterPro" id="IPR001873">
    <property type="entry name" value="ENaC"/>
</dbReference>
<dbReference type="Gene3D" id="1.10.287.770">
    <property type="entry name" value="YojJ-like"/>
    <property type="match status" value="1"/>
</dbReference>
<name>A0A9Q0MLP8_9DIPT</name>
<proteinExistence type="inferred from homology"/>
<keyword evidence="9 13" id="KW-0472">Membrane</keyword>
<dbReference type="GO" id="GO:0016020">
    <property type="term" value="C:membrane"/>
    <property type="evidence" value="ECO:0007669"/>
    <property type="project" value="UniProtKB-SubCell"/>
</dbReference>
<evidence type="ECO:0000256" key="13">
    <source>
        <dbReference type="SAM" id="Phobius"/>
    </source>
</evidence>
<evidence type="ECO:0000256" key="12">
    <source>
        <dbReference type="RuleBase" id="RU000679"/>
    </source>
</evidence>
<evidence type="ECO:0000313" key="14">
    <source>
        <dbReference type="EMBL" id="KAJ6620942.1"/>
    </source>
</evidence>
<evidence type="ECO:0000256" key="6">
    <source>
        <dbReference type="ARBA" id="ARBA00022989"/>
    </source>
</evidence>
<dbReference type="Proteomes" id="UP001151699">
    <property type="component" value="Unassembled WGS sequence"/>
</dbReference>
<dbReference type="Pfam" id="PF00858">
    <property type="entry name" value="ASC"/>
    <property type="match status" value="2"/>
</dbReference>
<evidence type="ECO:0000256" key="10">
    <source>
        <dbReference type="ARBA" id="ARBA00023201"/>
    </source>
</evidence>
<dbReference type="AlphaFoldDB" id="A0A9Q0MLP8"/>
<keyword evidence="15" id="KW-1185">Reference proteome</keyword>
<keyword evidence="11 12" id="KW-0407">Ion channel</keyword>
<feature type="non-terminal residue" evidence="14">
    <location>
        <position position="1"/>
    </location>
</feature>
<keyword evidence="7" id="KW-0915">Sodium</keyword>
<keyword evidence="3 12" id="KW-0813">Transport</keyword>
<dbReference type="GO" id="GO:0005272">
    <property type="term" value="F:sodium channel activity"/>
    <property type="evidence" value="ECO:0007669"/>
    <property type="project" value="UniProtKB-KW"/>
</dbReference>
<reference evidence="14" key="1">
    <citation type="submission" date="2022-07" db="EMBL/GenBank/DDBJ databases">
        <authorList>
            <person name="Trinca V."/>
            <person name="Uliana J.V.C."/>
            <person name="Torres T.T."/>
            <person name="Ward R.J."/>
            <person name="Monesi N."/>
        </authorList>
    </citation>
    <scope>NUCLEOTIDE SEQUENCE</scope>
    <source>
        <strain evidence="14">HSMRA1968</strain>
        <tissue evidence="14">Whole embryos</tissue>
    </source>
</reference>
<feature type="transmembrane region" description="Helical" evidence="13">
    <location>
        <begin position="169"/>
        <end position="196"/>
    </location>
</feature>
<evidence type="ECO:0000256" key="11">
    <source>
        <dbReference type="ARBA" id="ARBA00023303"/>
    </source>
</evidence>
<evidence type="ECO:0000256" key="4">
    <source>
        <dbReference type="ARBA" id="ARBA00022461"/>
    </source>
</evidence>
<evidence type="ECO:0000256" key="2">
    <source>
        <dbReference type="ARBA" id="ARBA00007193"/>
    </source>
</evidence>
<comment type="subcellular location">
    <subcellularLocation>
        <location evidence="1">Membrane</location>
        <topology evidence="1">Multi-pass membrane protein</topology>
    </subcellularLocation>
</comment>
<comment type="similarity">
    <text evidence="2 12">Belongs to the amiloride-sensitive sodium channel (TC 1.A.6) family.</text>
</comment>